<dbReference type="Gene3D" id="3.10.129.10">
    <property type="entry name" value="Hotdog Thioesterase"/>
    <property type="match status" value="1"/>
</dbReference>
<dbReference type="PANTHER" id="PTHR28152:SF1">
    <property type="entry name" value="HYDROXYACYL-THIOESTER DEHYDRATASE TYPE 2, MITOCHONDRIAL"/>
    <property type="match status" value="1"/>
</dbReference>
<dbReference type="InterPro" id="IPR052741">
    <property type="entry name" value="Mitochondrial_HTD2"/>
</dbReference>
<organism evidence="1 2">
    <name type="scientific">Intrasporangium calvum (strain ATCC 23552 / DSM 43043 / JCM 3097 / NBRC 12989 / NCIMB 10167 / NRRL B-3866 / 7 KIP)</name>
    <dbReference type="NCBI Taxonomy" id="710696"/>
    <lineage>
        <taxon>Bacteria</taxon>
        <taxon>Bacillati</taxon>
        <taxon>Actinomycetota</taxon>
        <taxon>Actinomycetes</taxon>
        <taxon>Micrococcales</taxon>
        <taxon>Intrasporangiaceae</taxon>
        <taxon>Intrasporangium</taxon>
    </lineage>
</organism>
<dbReference type="PANTHER" id="PTHR28152">
    <property type="entry name" value="HYDROXYACYL-THIOESTER DEHYDRATASE TYPE 2, MITOCHONDRIAL"/>
    <property type="match status" value="1"/>
</dbReference>
<dbReference type="InterPro" id="IPR029069">
    <property type="entry name" value="HotDog_dom_sf"/>
</dbReference>
<dbReference type="HOGENOM" id="CLU_094876_4_0_11"/>
<dbReference type="STRING" id="710696.Intca_3140"/>
<gene>
    <name evidence="1" type="ordered locus">Intca_3140</name>
</gene>
<sequence length="143" mass="16100">MLDIQTLFAGEVTVGTELPEVVWEPTHVQLFRFSAITWNAHRIHYDQAYAAEEGYPDVLVQSHLHGCFLVQTVMSWAGPRATLHRFRWQNRHLATPGDKLRCTGTVTAVEGSLVHCELREINQHGDICAPGWATVELPVKDLS</sequence>
<dbReference type="eggNOG" id="COG3777">
    <property type="taxonomic scope" value="Bacteria"/>
</dbReference>
<keyword evidence="2" id="KW-1185">Reference proteome</keyword>
<proteinExistence type="predicted"/>
<dbReference type="SUPFAM" id="SSF54637">
    <property type="entry name" value="Thioesterase/thiol ester dehydrase-isomerase"/>
    <property type="match status" value="1"/>
</dbReference>
<dbReference type="Proteomes" id="UP000008914">
    <property type="component" value="Chromosome"/>
</dbReference>
<dbReference type="EMBL" id="CP002343">
    <property type="protein sequence ID" value="ADU49625.1"/>
    <property type="molecule type" value="Genomic_DNA"/>
</dbReference>
<evidence type="ECO:0000313" key="1">
    <source>
        <dbReference type="EMBL" id="ADU49625.1"/>
    </source>
</evidence>
<evidence type="ECO:0000313" key="2">
    <source>
        <dbReference type="Proteomes" id="UP000008914"/>
    </source>
</evidence>
<dbReference type="KEGG" id="ica:Intca_3140"/>
<reference evidence="1 2" key="1">
    <citation type="journal article" date="2010" name="Stand. Genomic Sci.">
        <title>Complete genome sequence of Intrasporangium calvum type strain (7 KIP).</title>
        <authorList>
            <person name="Del Rio T.G."/>
            <person name="Chertkov O."/>
            <person name="Yasawong M."/>
            <person name="Lucas S."/>
            <person name="Deshpande S."/>
            <person name="Cheng J.F."/>
            <person name="Detter C."/>
            <person name="Tapia R."/>
            <person name="Han C."/>
            <person name="Goodwin L."/>
            <person name="Pitluck S."/>
            <person name="Liolios K."/>
            <person name="Ivanova N."/>
            <person name="Mavromatis K."/>
            <person name="Pati A."/>
            <person name="Chen A."/>
            <person name="Palaniappan K."/>
            <person name="Land M."/>
            <person name="Hauser L."/>
            <person name="Chang Y.J."/>
            <person name="Jeffries C.D."/>
            <person name="Rohde M."/>
            <person name="Pukall R."/>
            <person name="Sikorski J."/>
            <person name="Goker M."/>
            <person name="Woyke T."/>
            <person name="Bristow J."/>
            <person name="Eisen J.A."/>
            <person name="Markowitz V."/>
            <person name="Hugenholtz P."/>
            <person name="Kyrpides N.C."/>
            <person name="Klenk H.P."/>
            <person name="Lapidus A."/>
        </authorList>
    </citation>
    <scope>NUCLEOTIDE SEQUENCE [LARGE SCALE GENOMIC DNA]</scope>
    <source>
        <strain evidence="2">ATCC 23552 / DSM 43043 / JCM 3097 / NBRC 12989 / 7 KIP</strain>
    </source>
</reference>
<dbReference type="AlphaFoldDB" id="E6SCM1"/>
<protein>
    <submittedName>
        <fullName evidence="1">MaoC like domain-containing protein</fullName>
    </submittedName>
</protein>
<accession>E6SCM1</accession>
<dbReference type="GO" id="GO:0019171">
    <property type="term" value="F:(3R)-hydroxyacyl-[acyl-carrier-protein] dehydratase activity"/>
    <property type="evidence" value="ECO:0007669"/>
    <property type="project" value="TreeGrafter"/>
</dbReference>
<name>E6SCM1_INTC7</name>
<dbReference type="RefSeq" id="WP_013493937.1">
    <property type="nucleotide sequence ID" value="NC_014830.1"/>
</dbReference>